<accession>A0A3N2Q0G9</accession>
<evidence type="ECO:0000256" key="1">
    <source>
        <dbReference type="SAM" id="MobiDB-lite"/>
    </source>
</evidence>
<dbReference type="RefSeq" id="XP_028467994.1">
    <property type="nucleotide sequence ID" value="XM_028613886.1"/>
</dbReference>
<protein>
    <submittedName>
        <fullName evidence="2">Uncharacterized protein</fullName>
    </submittedName>
</protein>
<gene>
    <name evidence="2" type="ORF">SODALDRAFT_356144</name>
</gene>
<dbReference type="Proteomes" id="UP000272025">
    <property type="component" value="Unassembled WGS sequence"/>
</dbReference>
<evidence type="ECO:0000313" key="3">
    <source>
        <dbReference type="Proteomes" id="UP000272025"/>
    </source>
</evidence>
<keyword evidence="3" id="KW-1185">Reference proteome</keyword>
<evidence type="ECO:0000313" key="2">
    <source>
        <dbReference type="EMBL" id="ROT40188.1"/>
    </source>
</evidence>
<dbReference type="AlphaFoldDB" id="A0A3N2Q0G9"/>
<organism evidence="2 3">
    <name type="scientific">Sodiomyces alkalinus (strain CBS 110278 / VKM F-3762 / F11)</name>
    <name type="common">Alkaliphilic filamentous fungus</name>
    <dbReference type="NCBI Taxonomy" id="1314773"/>
    <lineage>
        <taxon>Eukaryota</taxon>
        <taxon>Fungi</taxon>
        <taxon>Dikarya</taxon>
        <taxon>Ascomycota</taxon>
        <taxon>Pezizomycotina</taxon>
        <taxon>Sordariomycetes</taxon>
        <taxon>Hypocreomycetidae</taxon>
        <taxon>Glomerellales</taxon>
        <taxon>Plectosphaerellaceae</taxon>
        <taxon>Sodiomyces</taxon>
    </lineage>
</organism>
<feature type="compositionally biased region" description="Polar residues" evidence="1">
    <location>
        <begin position="14"/>
        <end position="30"/>
    </location>
</feature>
<name>A0A3N2Q0G9_SODAK</name>
<reference evidence="2 3" key="1">
    <citation type="journal article" date="2018" name="Mol. Ecol.">
        <title>The obligate alkalophilic soda-lake fungus Sodiomyces alkalinus has shifted to a protein diet.</title>
        <authorList>
            <person name="Grum-Grzhimaylo A.A."/>
            <person name="Falkoski D.L."/>
            <person name="van den Heuvel J."/>
            <person name="Valero-Jimenez C.A."/>
            <person name="Min B."/>
            <person name="Choi I.G."/>
            <person name="Lipzen A."/>
            <person name="Daum C.G."/>
            <person name="Aanen D.K."/>
            <person name="Tsang A."/>
            <person name="Henrissat B."/>
            <person name="Bilanenko E.N."/>
            <person name="de Vries R.P."/>
            <person name="van Kan J.A.L."/>
            <person name="Grigoriev I.V."/>
            <person name="Debets A.J.M."/>
        </authorList>
    </citation>
    <scope>NUCLEOTIDE SEQUENCE [LARGE SCALE GENOMIC DNA]</scope>
    <source>
        <strain evidence="2 3">F11</strain>
    </source>
</reference>
<dbReference type="GeneID" id="39582364"/>
<feature type="region of interest" description="Disordered" evidence="1">
    <location>
        <begin position="1"/>
        <end position="35"/>
    </location>
</feature>
<sequence length="157" mass="17696">MAQFTASDECGVISSLTPSTNNYPQPSNRNPQRRLPLAIQRRNQWTYLAMLPLNNQSSPRIGAMQGSNTRIPRNEHPKSEENSQIVFRRVAGNVLFGVASSIVACFHTSSCEELIGYLTLQQVRLRLLSCCKANRATIKSSLWFMVLVYRPWRPGAD</sequence>
<dbReference type="EMBL" id="ML119052">
    <property type="protein sequence ID" value="ROT40188.1"/>
    <property type="molecule type" value="Genomic_DNA"/>
</dbReference>
<proteinExistence type="predicted"/>